<gene>
    <name evidence="3" type="ORF">IW252_000666</name>
</gene>
<feature type="region of interest" description="Disordered" evidence="1">
    <location>
        <begin position="44"/>
        <end position="95"/>
    </location>
</feature>
<comment type="caution">
    <text evidence="3">The sequence shown here is derived from an EMBL/GenBank/DDBJ whole genome shotgun (WGS) entry which is preliminary data.</text>
</comment>
<feature type="compositionally biased region" description="Low complexity" evidence="1">
    <location>
        <begin position="48"/>
        <end position="77"/>
    </location>
</feature>
<keyword evidence="2" id="KW-1133">Transmembrane helix</keyword>
<accession>A0A931GKW4</accession>
<keyword evidence="4" id="KW-1185">Reference proteome</keyword>
<proteinExistence type="predicted"/>
<dbReference type="RefSeq" id="WP_196835282.1">
    <property type="nucleotide sequence ID" value="NZ_JADOTZ010000001.1"/>
</dbReference>
<evidence type="ECO:0000313" key="4">
    <source>
        <dbReference type="Proteomes" id="UP000625033"/>
    </source>
</evidence>
<evidence type="ECO:0000256" key="2">
    <source>
        <dbReference type="SAM" id="Phobius"/>
    </source>
</evidence>
<feature type="transmembrane region" description="Helical" evidence="2">
    <location>
        <begin position="15"/>
        <end position="40"/>
    </location>
</feature>
<protein>
    <submittedName>
        <fullName evidence="3">Uncharacterized protein</fullName>
    </submittedName>
</protein>
<evidence type="ECO:0000313" key="3">
    <source>
        <dbReference type="EMBL" id="MBG6083899.1"/>
    </source>
</evidence>
<reference evidence="3" key="1">
    <citation type="submission" date="2020-11" db="EMBL/GenBank/DDBJ databases">
        <title>Sequencing the genomes of 1000 actinobacteria strains.</title>
        <authorList>
            <person name="Klenk H.-P."/>
        </authorList>
    </citation>
    <scope>NUCLEOTIDE SEQUENCE</scope>
    <source>
        <strain evidence="3">DSM 26152</strain>
    </source>
</reference>
<dbReference type="Proteomes" id="UP000625033">
    <property type="component" value="Unassembled WGS sequence"/>
</dbReference>
<evidence type="ECO:0000256" key="1">
    <source>
        <dbReference type="SAM" id="MobiDB-lite"/>
    </source>
</evidence>
<sequence length="183" mass="18820">MSPGEETRRHARTRWVAAAVIGGSVLLIAVLIALVMTVLAPGGAGNGSAEAPSSAEISPITPSRSAPAASGPSSSASELPTPPELGTPAATEPRQAQWIDEQAGTIRVHTFGSSSCPAQFESVEVIAADEIMVHFSTDYGQTPCTMDYVATEHEVTVPSDAPGRPLLVSTNLRNSGALSTLSQ</sequence>
<keyword evidence="2" id="KW-0472">Membrane</keyword>
<keyword evidence="2" id="KW-0812">Transmembrane</keyword>
<organism evidence="3 4">
    <name type="scientific">Zhihengliuella flava</name>
    <dbReference type="NCBI Taxonomy" id="1285193"/>
    <lineage>
        <taxon>Bacteria</taxon>
        <taxon>Bacillati</taxon>
        <taxon>Actinomycetota</taxon>
        <taxon>Actinomycetes</taxon>
        <taxon>Micrococcales</taxon>
        <taxon>Micrococcaceae</taxon>
        <taxon>Zhihengliuella</taxon>
    </lineage>
</organism>
<name>A0A931GKW4_9MICC</name>
<dbReference type="AlphaFoldDB" id="A0A931GKW4"/>
<dbReference type="EMBL" id="JADOTZ010000001">
    <property type="protein sequence ID" value="MBG6083899.1"/>
    <property type="molecule type" value="Genomic_DNA"/>
</dbReference>